<dbReference type="InterPro" id="IPR029044">
    <property type="entry name" value="Nucleotide-diphossugar_trans"/>
</dbReference>
<keyword evidence="4" id="KW-0812">Transmembrane</keyword>
<evidence type="ECO:0000256" key="4">
    <source>
        <dbReference type="SAM" id="Phobius"/>
    </source>
</evidence>
<name>A0A934KPJ4_9FLAO</name>
<evidence type="ECO:0000313" key="7">
    <source>
        <dbReference type="Proteomes" id="UP000662373"/>
    </source>
</evidence>
<feature type="domain" description="Glycosyltransferase 2-like" evidence="5">
    <location>
        <begin position="41"/>
        <end position="174"/>
    </location>
</feature>
<comment type="caution">
    <text evidence="6">The sequence shown here is derived from an EMBL/GenBank/DDBJ whole genome shotgun (WGS) entry which is preliminary data.</text>
</comment>
<dbReference type="Pfam" id="PF00535">
    <property type="entry name" value="Glycos_transf_2"/>
    <property type="match status" value="1"/>
</dbReference>
<dbReference type="SUPFAM" id="SSF53448">
    <property type="entry name" value="Nucleotide-diphospho-sugar transferases"/>
    <property type="match status" value="1"/>
</dbReference>
<keyword evidence="2" id="KW-0328">Glycosyltransferase</keyword>
<dbReference type="GO" id="GO:0016757">
    <property type="term" value="F:glycosyltransferase activity"/>
    <property type="evidence" value="ECO:0007669"/>
    <property type="project" value="UniProtKB-KW"/>
</dbReference>
<keyword evidence="4" id="KW-0472">Membrane</keyword>
<keyword evidence="4" id="KW-1133">Transmembrane helix</keyword>
<dbReference type="EMBL" id="JAEHJZ010000032">
    <property type="protein sequence ID" value="MBJ7881494.1"/>
    <property type="molecule type" value="Genomic_DNA"/>
</dbReference>
<dbReference type="InterPro" id="IPR001173">
    <property type="entry name" value="Glyco_trans_2-like"/>
</dbReference>
<keyword evidence="7" id="KW-1185">Reference proteome</keyword>
<dbReference type="RefSeq" id="WP_199600072.1">
    <property type="nucleotide sequence ID" value="NZ_JAEHJZ010000032.1"/>
</dbReference>
<evidence type="ECO:0000256" key="3">
    <source>
        <dbReference type="ARBA" id="ARBA00022679"/>
    </source>
</evidence>
<evidence type="ECO:0000313" key="6">
    <source>
        <dbReference type="EMBL" id="MBJ7881494.1"/>
    </source>
</evidence>
<dbReference type="AlphaFoldDB" id="A0A934KPJ4"/>
<evidence type="ECO:0000256" key="2">
    <source>
        <dbReference type="ARBA" id="ARBA00022676"/>
    </source>
</evidence>
<feature type="transmembrane region" description="Helical" evidence="4">
    <location>
        <begin position="344"/>
        <end position="365"/>
    </location>
</feature>
<feature type="transmembrane region" description="Helical" evidence="4">
    <location>
        <begin position="313"/>
        <end position="332"/>
    </location>
</feature>
<gene>
    <name evidence="6" type="ORF">JEM65_12680</name>
</gene>
<proteinExistence type="inferred from homology"/>
<dbReference type="PANTHER" id="PTHR43630:SF1">
    <property type="entry name" value="POLY-BETA-1,6-N-ACETYL-D-GLUCOSAMINE SYNTHASE"/>
    <property type="match status" value="1"/>
</dbReference>
<comment type="similarity">
    <text evidence="1">Belongs to the glycosyltransferase 2 family.</text>
</comment>
<reference evidence="6 7" key="1">
    <citation type="submission" date="2020-09" db="EMBL/GenBank/DDBJ databases">
        <title>Draft genome of Gelidibacter salicanalis PAMC21136.</title>
        <authorList>
            <person name="Park H."/>
        </authorList>
    </citation>
    <scope>NUCLEOTIDE SEQUENCE [LARGE SCALE GENOMIC DNA]</scope>
    <source>
        <strain evidence="6 7">PAMC21136</strain>
    </source>
</reference>
<protein>
    <submittedName>
        <fullName evidence="6">Glycosyltransferase</fullName>
    </submittedName>
</protein>
<keyword evidence="3" id="KW-0808">Transferase</keyword>
<dbReference type="Gene3D" id="3.90.550.10">
    <property type="entry name" value="Spore Coat Polysaccharide Biosynthesis Protein SpsA, Chain A"/>
    <property type="match status" value="1"/>
</dbReference>
<sequence>MMVIIATVTLLYVLLIGSFCWGFGRVKSFELSNVKPKTNFTIIVPFRNEAQHLPALLESIFGLNYPNALFEVILVDDASDDNSREILDSILKSNGNSSTNIKVVNTIRTTTSPKKDAITLAISQATTNWIVTTDADCELPTYWLDSFDACIQAQNPALIVAPVTYHEVDGFLQNFQLLDVLSLQGATLGGFGIKKPFLCNGANLAYTKQLFYSVNGFEGNSDLASGDDVFLLEKAIENSPKQVHYLKSAQAIVVTKALNTITELVDQRVRWAAKSTAYKNVFGKLAGGIVLAQNALIIGCLFLVGMGVLRAEILLYIFLIKCSIDFVLIYKSAAFFGQKKHLEYYFLASFYYPFFSVYVVIRSVFKGYKWKERPYRQ</sequence>
<evidence type="ECO:0000256" key="1">
    <source>
        <dbReference type="ARBA" id="ARBA00006739"/>
    </source>
</evidence>
<organism evidence="6 7">
    <name type="scientific">Gelidibacter salicanalis</name>
    <dbReference type="NCBI Taxonomy" id="291193"/>
    <lineage>
        <taxon>Bacteria</taxon>
        <taxon>Pseudomonadati</taxon>
        <taxon>Bacteroidota</taxon>
        <taxon>Flavobacteriia</taxon>
        <taxon>Flavobacteriales</taxon>
        <taxon>Flavobacteriaceae</taxon>
        <taxon>Gelidibacter</taxon>
    </lineage>
</organism>
<dbReference type="Proteomes" id="UP000662373">
    <property type="component" value="Unassembled WGS sequence"/>
</dbReference>
<dbReference type="PANTHER" id="PTHR43630">
    <property type="entry name" value="POLY-BETA-1,6-N-ACETYL-D-GLUCOSAMINE SYNTHASE"/>
    <property type="match status" value="1"/>
</dbReference>
<evidence type="ECO:0000259" key="5">
    <source>
        <dbReference type="Pfam" id="PF00535"/>
    </source>
</evidence>
<accession>A0A934KPJ4</accession>
<feature type="transmembrane region" description="Helical" evidence="4">
    <location>
        <begin position="285"/>
        <end position="306"/>
    </location>
</feature>